<organism evidence="2 3">
    <name type="scientific">bacterium (Candidatus Ratteibacteria) CG_4_10_14_3_um_filter_41_18</name>
    <dbReference type="NCBI Taxonomy" id="2014287"/>
    <lineage>
        <taxon>Bacteria</taxon>
        <taxon>Candidatus Ratteibacteria</taxon>
    </lineage>
</organism>
<protein>
    <recommendedName>
        <fullName evidence="1">Alanine dehydrogenase/pyridine nucleotide transhydrogenase N-terminal domain-containing protein</fullName>
    </recommendedName>
</protein>
<evidence type="ECO:0000313" key="2">
    <source>
        <dbReference type="EMBL" id="PIX76614.1"/>
    </source>
</evidence>
<dbReference type="InterPro" id="IPR007886">
    <property type="entry name" value="AlaDH/PNT_N"/>
</dbReference>
<sequence>MIIGVPKEIKEEEYRVALLPSTAKELVKKGH</sequence>
<dbReference type="SUPFAM" id="SSF52283">
    <property type="entry name" value="Formate/glycerate dehydrogenase catalytic domain-like"/>
    <property type="match status" value="1"/>
</dbReference>
<evidence type="ECO:0000259" key="1">
    <source>
        <dbReference type="Pfam" id="PF05222"/>
    </source>
</evidence>
<gene>
    <name evidence="2" type="ORF">COZ37_06975</name>
</gene>
<proteinExistence type="predicted"/>
<accession>A0A2M7M1M9</accession>
<name>A0A2M7M1M9_9BACT</name>
<dbReference type="EMBL" id="PFJK01000299">
    <property type="protein sequence ID" value="PIX76614.1"/>
    <property type="molecule type" value="Genomic_DNA"/>
</dbReference>
<feature type="domain" description="Alanine dehydrogenase/pyridine nucleotide transhydrogenase N-terminal" evidence="1">
    <location>
        <begin position="4"/>
        <end position="31"/>
    </location>
</feature>
<reference evidence="3" key="1">
    <citation type="submission" date="2017-09" db="EMBL/GenBank/DDBJ databases">
        <title>Depth-based differentiation of microbial function through sediment-hosted aquifers and enrichment of novel symbionts in the deep terrestrial subsurface.</title>
        <authorList>
            <person name="Probst A.J."/>
            <person name="Ladd B."/>
            <person name="Jarett J.K."/>
            <person name="Geller-Mcgrath D.E."/>
            <person name="Sieber C.M.K."/>
            <person name="Emerson J.B."/>
            <person name="Anantharaman K."/>
            <person name="Thomas B.C."/>
            <person name="Malmstrom R."/>
            <person name="Stieglmeier M."/>
            <person name="Klingl A."/>
            <person name="Woyke T."/>
            <person name="Ryan C.M."/>
            <person name="Banfield J.F."/>
        </authorList>
    </citation>
    <scope>NUCLEOTIDE SEQUENCE [LARGE SCALE GENOMIC DNA]</scope>
</reference>
<dbReference type="Gene3D" id="3.40.50.720">
    <property type="entry name" value="NAD(P)-binding Rossmann-like Domain"/>
    <property type="match status" value="1"/>
</dbReference>
<feature type="non-terminal residue" evidence="2">
    <location>
        <position position="31"/>
    </location>
</feature>
<dbReference type="AlphaFoldDB" id="A0A2M7M1M9"/>
<evidence type="ECO:0000313" key="3">
    <source>
        <dbReference type="Proteomes" id="UP000229703"/>
    </source>
</evidence>
<comment type="caution">
    <text evidence="2">The sequence shown here is derived from an EMBL/GenBank/DDBJ whole genome shotgun (WGS) entry which is preliminary data.</text>
</comment>
<dbReference type="Pfam" id="PF05222">
    <property type="entry name" value="AlaDh_PNT_N"/>
    <property type="match status" value="1"/>
</dbReference>
<dbReference type="Proteomes" id="UP000229703">
    <property type="component" value="Unassembled WGS sequence"/>
</dbReference>